<gene>
    <name evidence="1" type="ORF">EVOR1521_LOCUS22015</name>
</gene>
<organism evidence="1 2">
    <name type="scientific">Effrenium voratum</name>
    <dbReference type="NCBI Taxonomy" id="2562239"/>
    <lineage>
        <taxon>Eukaryota</taxon>
        <taxon>Sar</taxon>
        <taxon>Alveolata</taxon>
        <taxon>Dinophyceae</taxon>
        <taxon>Suessiales</taxon>
        <taxon>Symbiodiniaceae</taxon>
        <taxon>Effrenium</taxon>
    </lineage>
</organism>
<keyword evidence="2" id="KW-1185">Reference proteome</keyword>
<name>A0AA36NDF2_9DINO</name>
<reference evidence="1" key="1">
    <citation type="submission" date="2023-08" db="EMBL/GenBank/DDBJ databases">
        <authorList>
            <person name="Chen Y."/>
            <person name="Shah S."/>
            <person name="Dougan E. K."/>
            <person name="Thang M."/>
            <person name="Chan C."/>
        </authorList>
    </citation>
    <scope>NUCLEOTIDE SEQUENCE</scope>
</reference>
<protein>
    <submittedName>
        <fullName evidence="1">Uncharacterized protein</fullName>
    </submittedName>
</protein>
<accession>A0AA36NDF2</accession>
<dbReference type="CDD" id="cd00030">
    <property type="entry name" value="C2"/>
    <property type="match status" value="1"/>
</dbReference>
<dbReference type="Proteomes" id="UP001178507">
    <property type="component" value="Unassembled WGS sequence"/>
</dbReference>
<evidence type="ECO:0000313" key="2">
    <source>
        <dbReference type="Proteomes" id="UP001178507"/>
    </source>
</evidence>
<sequence>MELTETARSAAPEEGQNMEVLMQTEYLEVVKLPLTSSVVHVLPKGDTHELGGPRQLSVDYVPLLRLVSVKLFGLETSDDIAPDLLYSQAFVTVEQGDRPKNWGKDGGIFQKGLETIGRKLWMSDGSGGTLKQPPMKTKKARAWGSAQGVAPKGSFMQNISTHSQLMIERLAMDKGMSYEEIAEIAGISENQVKVLVEMQRSLSVVWYQAFHRLLEYPGGVVTVEVFQEDKTPIGKVTVDLAEVRSDSGEGT</sequence>
<evidence type="ECO:0000313" key="1">
    <source>
        <dbReference type="EMBL" id="CAJ1398153.1"/>
    </source>
</evidence>
<dbReference type="AlphaFoldDB" id="A0AA36NDF2"/>
<dbReference type="EMBL" id="CAUJNA010003292">
    <property type="protein sequence ID" value="CAJ1398153.1"/>
    <property type="molecule type" value="Genomic_DNA"/>
</dbReference>
<proteinExistence type="predicted"/>
<comment type="caution">
    <text evidence="1">The sequence shown here is derived from an EMBL/GenBank/DDBJ whole genome shotgun (WGS) entry which is preliminary data.</text>
</comment>